<sequence>MALRYQARWRIGYVLRSYSEGPGFESRSGHPDFSFPWWLQANAGVIPYHGPWPINFPTPTPSLMTSLSKRLLTNALVYVCGREVKYGTVLYHEMGTVLTHEGFFALCSSQDLETCNIRVIIRHQAKLQNAVYTRAGVGSPLVSAYIEESMEQRRNERAGGKGVRRVNLPTSGIVRHDSHIRNSGGNPAGDRTRFAYVIEVNMEPRRNGGREKREIPEKARRPRFPLAKVRLPGRGSSPRTAETCPVCYKLQTTFLERRMKDVASPFLVSALAGALFSSSVRLLSGWLCREISTPGARIPQVAVSMPINLTLFTIK</sequence>
<accession>A0ABQ9IC95</accession>
<keyword evidence="2" id="KW-1185">Reference proteome</keyword>
<evidence type="ECO:0000313" key="2">
    <source>
        <dbReference type="Proteomes" id="UP001159363"/>
    </source>
</evidence>
<dbReference type="Proteomes" id="UP001159363">
    <property type="component" value="Chromosome 2"/>
</dbReference>
<reference evidence="1 2" key="1">
    <citation type="submission" date="2023-02" db="EMBL/GenBank/DDBJ databases">
        <title>LHISI_Scaffold_Assembly.</title>
        <authorList>
            <person name="Stuart O.P."/>
            <person name="Cleave R."/>
            <person name="Magrath M.J.L."/>
            <person name="Mikheyev A.S."/>
        </authorList>
    </citation>
    <scope>NUCLEOTIDE SEQUENCE [LARGE SCALE GENOMIC DNA]</scope>
    <source>
        <strain evidence="1">Daus_M_001</strain>
        <tissue evidence="1">Leg muscle</tissue>
    </source>
</reference>
<organism evidence="1 2">
    <name type="scientific">Dryococelus australis</name>
    <dbReference type="NCBI Taxonomy" id="614101"/>
    <lineage>
        <taxon>Eukaryota</taxon>
        <taxon>Metazoa</taxon>
        <taxon>Ecdysozoa</taxon>
        <taxon>Arthropoda</taxon>
        <taxon>Hexapoda</taxon>
        <taxon>Insecta</taxon>
        <taxon>Pterygota</taxon>
        <taxon>Neoptera</taxon>
        <taxon>Polyneoptera</taxon>
        <taxon>Phasmatodea</taxon>
        <taxon>Verophasmatodea</taxon>
        <taxon>Anareolatae</taxon>
        <taxon>Phasmatidae</taxon>
        <taxon>Eurycanthinae</taxon>
        <taxon>Dryococelus</taxon>
    </lineage>
</organism>
<comment type="caution">
    <text evidence="1">The sequence shown here is derived from an EMBL/GenBank/DDBJ whole genome shotgun (WGS) entry which is preliminary data.</text>
</comment>
<name>A0ABQ9IC95_9NEOP</name>
<evidence type="ECO:0000313" key="1">
    <source>
        <dbReference type="EMBL" id="KAJ8894067.1"/>
    </source>
</evidence>
<gene>
    <name evidence="1" type="ORF">PR048_006677</name>
</gene>
<dbReference type="EMBL" id="JARBHB010000002">
    <property type="protein sequence ID" value="KAJ8894067.1"/>
    <property type="molecule type" value="Genomic_DNA"/>
</dbReference>
<proteinExistence type="predicted"/>
<protein>
    <submittedName>
        <fullName evidence="1">Uncharacterized protein</fullName>
    </submittedName>
</protein>